<protein>
    <submittedName>
        <fullName evidence="1">Uncharacterized protein</fullName>
    </submittedName>
</protein>
<organism evidence="1 2">
    <name type="scientific">Porites lobata</name>
    <dbReference type="NCBI Taxonomy" id="104759"/>
    <lineage>
        <taxon>Eukaryota</taxon>
        <taxon>Metazoa</taxon>
        <taxon>Cnidaria</taxon>
        <taxon>Anthozoa</taxon>
        <taxon>Hexacorallia</taxon>
        <taxon>Scleractinia</taxon>
        <taxon>Fungiina</taxon>
        <taxon>Poritidae</taxon>
        <taxon>Porites</taxon>
    </lineage>
</organism>
<sequence length="239" mass="26827">MGNLEQSNIVSPCPLVEPVLQLHKKLIDTHYYVFQEVLIYNFVVPFEPFYAGKLVLTAYNKKGLGGAIYVKFTYCGCREVDFDYRSSQLALESRRHLVSLALSLAFFISGHGYAAYRKTLGKGLGLGVTSEKLFLEVIDLALPYIKDILDETCDEAKHRMKQVSSDQIGCWSTAVTCCDGCWLIRGHFSDNCTFVIKNYITGALLSYGQLPMRDADRICDEELWQGAAKSSEGYLSQIL</sequence>
<evidence type="ECO:0000313" key="2">
    <source>
        <dbReference type="Proteomes" id="UP001159405"/>
    </source>
</evidence>
<dbReference type="Proteomes" id="UP001159405">
    <property type="component" value="Unassembled WGS sequence"/>
</dbReference>
<dbReference type="PANTHER" id="PTHR34485:SF2">
    <property type="entry name" value="PROLINE RICH, LACRIMAL 1"/>
    <property type="match status" value="1"/>
</dbReference>
<dbReference type="EMBL" id="CALNXK010000060">
    <property type="protein sequence ID" value="CAH3137960.1"/>
    <property type="molecule type" value="Genomic_DNA"/>
</dbReference>
<accession>A0ABN8P8I9</accession>
<gene>
    <name evidence="1" type="ORF">PLOB_00039860</name>
</gene>
<dbReference type="PANTHER" id="PTHR34485">
    <property type="entry name" value="PROLINE-RICH, LACRIMAL 1"/>
    <property type="match status" value="1"/>
</dbReference>
<evidence type="ECO:0000313" key="1">
    <source>
        <dbReference type="EMBL" id="CAH3137960.1"/>
    </source>
</evidence>
<comment type="caution">
    <text evidence="1">The sequence shown here is derived from an EMBL/GenBank/DDBJ whole genome shotgun (WGS) entry which is preliminary data.</text>
</comment>
<proteinExistence type="predicted"/>
<name>A0ABN8P8I9_9CNID</name>
<reference evidence="1 2" key="1">
    <citation type="submission" date="2022-05" db="EMBL/GenBank/DDBJ databases">
        <authorList>
            <consortium name="Genoscope - CEA"/>
            <person name="William W."/>
        </authorList>
    </citation>
    <scope>NUCLEOTIDE SEQUENCE [LARGE SCALE GENOMIC DNA]</scope>
</reference>
<keyword evidence="2" id="KW-1185">Reference proteome</keyword>